<dbReference type="KEGG" id="amob:HG15A2_46930"/>
<dbReference type="GO" id="GO:0003677">
    <property type="term" value="F:DNA binding"/>
    <property type="evidence" value="ECO:0007669"/>
    <property type="project" value="InterPro"/>
</dbReference>
<organism evidence="2 3">
    <name type="scientific">Adhaeretor mobilis</name>
    <dbReference type="NCBI Taxonomy" id="1930276"/>
    <lineage>
        <taxon>Bacteria</taxon>
        <taxon>Pseudomonadati</taxon>
        <taxon>Planctomycetota</taxon>
        <taxon>Planctomycetia</taxon>
        <taxon>Pirellulales</taxon>
        <taxon>Lacipirellulaceae</taxon>
        <taxon>Adhaeretor</taxon>
    </lineage>
</organism>
<evidence type="ECO:0000259" key="1">
    <source>
        <dbReference type="Pfam" id="PF01797"/>
    </source>
</evidence>
<proteinExistence type="predicted"/>
<gene>
    <name evidence="2" type="ORF">HG15A2_46930</name>
</gene>
<evidence type="ECO:0000313" key="3">
    <source>
        <dbReference type="Proteomes" id="UP000319852"/>
    </source>
</evidence>
<keyword evidence="3" id="KW-1185">Reference proteome</keyword>
<dbReference type="Proteomes" id="UP000319852">
    <property type="component" value="Chromosome"/>
</dbReference>
<dbReference type="AlphaFoldDB" id="A0A517N2J6"/>
<accession>A0A517N2J6</accession>
<name>A0A517N2J6_9BACT</name>
<dbReference type="SUPFAM" id="SSF143422">
    <property type="entry name" value="Transposase IS200-like"/>
    <property type="match status" value="1"/>
</dbReference>
<dbReference type="Pfam" id="PF01797">
    <property type="entry name" value="Y1_Tnp"/>
    <property type="match status" value="1"/>
</dbReference>
<dbReference type="EMBL" id="CP036263">
    <property type="protein sequence ID" value="QDT01351.1"/>
    <property type="molecule type" value="Genomic_DNA"/>
</dbReference>
<dbReference type="GO" id="GO:0006313">
    <property type="term" value="P:DNA transposition"/>
    <property type="evidence" value="ECO:0007669"/>
    <property type="project" value="InterPro"/>
</dbReference>
<dbReference type="RefSeq" id="WP_218932180.1">
    <property type="nucleotide sequence ID" value="NZ_CP036263.1"/>
</dbReference>
<dbReference type="Gene3D" id="3.30.70.1290">
    <property type="entry name" value="Transposase IS200-like"/>
    <property type="match status" value="1"/>
</dbReference>
<evidence type="ECO:0000313" key="2">
    <source>
        <dbReference type="EMBL" id="QDT01351.1"/>
    </source>
</evidence>
<reference evidence="2 3" key="1">
    <citation type="submission" date="2019-02" db="EMBL/GenBank/DDBJ databases">
        <title>Deep-cultivation of Planctomycetes and their phenomic and genomic characterization uncovers novel biology.</title>
        <authorList>
            <person name="Wiegand S."/>
            <person name="Jogler M."/>
            <person name="Boedeker C."/>
            <person name="Pinto D."/>
            <person name="Vollmers J."/>
            <person name="Rivas-Marin E."/>
            <person name="Kohn T."/>
            <person name="Peeters S.H."/>
            <person name="Heuer A."/>
            <person name="Rast P."/>
            <person name="Oberbeckmann S."/>
            <person name="Bunk B."/>
            <person name="Jeske O."/>
            <person name="Meyerdierks A."/>
            <person name="Storesund J.E."/>
            <person name="Kallscheuer N."/>
            <person name="Luecker S."/>
            <person name="Lage O.M."/>
            <person name="Pohl T."/>
            <person name="Merkel B.J."/>
            <person name="Hornburger P."/>
            <person name="Mueller R.-W."/>
            <person name="Bruemmer F."/>
            <person name="Labrenz M."/>
            <person name="Spormann A.M."/>
            <person name="Op den Camp H."/>
            <person name="Overmann J."/>
            <person name="Amann R."/>
            <person name="Jetten M.S.M."/>
            <person name="Mascher T."/>
            <person name="Medema M.H."/>
            <person name="Devos D.P."/>
            <person name="Kaster A.-K."/>
            <person name="Ovreas L."/>
            <person name="Rohde M."/>
            <person name="Galperin M.Y."/>
            <person name="Jogler C."/>
        </authorList>
    </citation>
    <scope>NUCLEOTIDE SEQUENCE [LARGE SCALE GENOMIC DNA]</scope>
    <source>
        <strain evidence="2 3">HG15A2</strain>
    </source>
</reference>
<protein>
    <recommendedName>
        <fullName evidence="1">Transposase IS200-like domain-containing protein</fullName>
    </recommendedName>
</protein>
<dbReference type="GO" id="GO:0004803">
    <property type="term" value="F:transposase activity"/>
    <property type="evidence" value="ECO:0007669"/>
    <property type="project" value="InterPro"/>
</dbReference>
<dbReference type="InterPro" id="IPR002686">
    <property type="entry name" value="Transposase_17"/>
</dbReference>
<sequence>MPCYLFAYHAYGSWMPDRPQGYVHWKEGLKPPDKERADEYRRKQSNPTVVFERVVQQHICDGVREACSYLDARCHAVATDPSHAHTLISWRTERNSKSISRSLKISLSRRLNEQIARQQWFSKGGSRQAVKVMDHFDHLMRVYLPRHRGVLWDRGA</sequence>
<dbReference type="InterPro" id="IPR036515">
    <property type="entry name" value="Transposase_17_sf"/>
</dbReference>
<feature type="domain" description="Transposase IS200-like" evidence="1">
    <location>
        <begin position="50"/>
        <end position="117"/>
    </location>
</feature>